<feature type="transmembrane region" description="Helical" evidence="7">
    <location>
        <begin position="7"/>
        <end position="28"/>
    </location>
</feature>
<dbReference type="GO" id="GO:0016682">
    <property type="term" value="F:oxidoreductase activity, acting on diphenols and related substances as donors, oxygen as acceptor"/>
    <property type="evidence" value="ECO:0007669"/>
    <property type="project" value="TreeGrafter"/>
</dbReference>
<protein>
    <submittedName>
        <fullName evidence="8">Cytochrome d ubiquinol oxidase subunit II</fullName>
    </submittedName>
</protein>
<comment type="subcellular location">
    <subcellularLocation>
        <location evidence="1">Cell membrane</location>
        <topology evidence="1">Multi-pass membrane protein</topology>
    </subcellularLocation>
</comment>
<keyword evidence="9" id="KW-1185">Reference proteome</keyword>
<dbReference type="Proteomes" id="UP000609531">
    <property type="component" value="Unassembled WGS sequence"/>
</dbReference>
<evidence type="ECO:0000256" key="3">
    <source>
        <dbReference type="ARBA" id="ARBA00022475"/>
    </source>
</evidence>
<dbReference type="PANTHER" id="PTHR43141">
    <property type="entry name" value="CYTOCHROME BD2 SUBUNIT II"/>
    <property type="match status" value="1"/>
</dbReference>
<dbReference type="AlphaFoldDB" id="A0A934MFI2"/>
<feature type="transmembrane region" description="Helical" evidence="7">
    <location>
        <begin position="263"/>
        <end position="285"/>
    </location>
</feature>
<keyword evidence="3" id="KW-1003">Cell membrane</keyword>
<dbReference type="PANTHER" id="PTHR43141:SF4">
    <property type="entry name" value="CYTOCHROME BD2 SUBUNIT II"/>
    <property type="match status" value="1"/>
</dbReference>
<evidence type="ECO:0000256" key="6">
    <source>
        <dbReference type="ARBA" id="ARBA00023136"/>
    </source>
</evidence>
<accession>A0A934MFI2</accession>
<evidence type="ECO:0000313" key="9">
    <source>
        <dbReference type="Proteomes" id="UP000609531"/>
    </source>
</evidence>
<dbReference type="GO" id="GO:0005886">
    <property type="term" value="C:plasma membrane"/>
    <property type="evidence" value="ECO:0007669"/>
    <property type="project" value="UniProtKB-SubCell"/>
</dbReference>
<evidence type="ECO:0000256" key="5">
    <source>
        <dbReference type="ARBA" id="ARBA00022989"/>
    </source>
</evidence>
<dbReference type="GO" id="GO:0070069">
    <property type="term" value="C:cytochrome complex"/>
    <property type="evidence" value="ECO:0007669"/>
    <property type="project" value="TreeGrafter"/>
</dbReference>
<feature type="transmembrane region" description="Helical" evidence="7">
    <location>
        <begin position="305"/>
        <end position="328"/>
    </location>
</feature>
<feature type="transmembrane region" description="Helical" evidence="7">
    <location>
        <begin position="234"/>
        <end position="251"/>
    </location>
</feature>
<evidence type="ECO:0000256" key="4">
    <source>
        <dbReference type="ARBA" id="ARBA00022692"/>
    </source>
</evidence>
<evidence type="ECO:0000256" key="2">
    <source>
        <dbReference type="ARBA" id="ARBA00007543"/>
    </source>
</evidence>
<evidence type="ECO:0000256" key="1">
    <source>
        <dbReference type="ARBA" id="ARBA00004651"/>
    </source>
</evidence>
<organism evidence="8 9">
    <name type="scientific">Acuticoccus mangrovi</name>
    <dbReference type="NCBI Taxonomy" id="2796142"/>
    <lineage>
        <taxon>Bacteria</taxon>
        <taxon>Pseudomonadati</taxon>
        <taxon>Pseudomonadota</taxon>
        <taxon>Alphaproteobacteria</taxon>
        <taxon>Hyphomicrobiales</taxon>
        <taxon>Amorphaceae</taxon>
        <taxon>Acuticoccus</taxon>
    </lineage>
</organism>
<evidence type="ECO:0000313" key="8">
    <source>
        <dbReference type="EMBL" id="MBJ3775498.1"/>
    </source>
</evidence>
<dbReference type="GO" id="GO:0009055">
    <property type="term" value="F:electron transfer activity"/>
    <property type="evidence" value="ECO:0007669"/>
    <property type="project" value="TreeGrafter"/>
</dbReference>
<gene>
    <name evidence="8" type="primary">cydB</name>
    <name evidence="8" type="ORF">JCR33_07375</name>
</gene>
<keyword evidence="5 7" id="KW-1133">Transmembrane helix</keyword>
<dbReference type="Pfam" id="PF02322">
    <property type="entry name" value="Cyt_bd_oxida_II"/>
    <property type="match status" value="1"/>
</dbReference>
<proteinExistence type="inferred from homology"/>
<keyword evidence="6 7" id="KW-0472">Membrane</keyword>
<reference evidence="8" key="1">
    <citation type="submission" date="2020-12" db="EMBL/GenBank/DDBJ databases">
        <title>Bacterial taxonomy.</title>
        <authorList>
            <person name="Pan X."/>
        </authorList>
    </citation>
    <scope>NUCLEOTIDE SEQUENCE</scope>
    <source>
        <strain evidence="8">B2012</strain>
    </source>
</reference>
<name>A0A934MFI2_9HYPH</name>
<dbReference type="InterPro" id="IPR003317">
    <property type="entry name" value="Cyt-d_oxidase_su2"/>
</dbReference>
<dbReference type="NCBIfam" id="TIGR00203">
    <property type="entry name" value="cydB"/>
    <property type="match status" value="1"/>
</dbReference>
<sequence>MDSLWFDIYLPLIWALLIGVAVFLYVLLDGFDLGLGILYPFTKEEGERDQMMNSVAPFWDGNETWLILGGGGLWVAFPKAYAVIMPAVYLPVIVMLLALVFRGVAFEFRFVSKPNHRWWDIAFIGGSTVAAFCQGVVLGAVVYGLPVENDQFAGGPFDWLHPFSIMCGFGVVVGYALLGSGWLMMRTEGPLREKAQRWAMPLLVALVAFIAAVSVWTPLVISEIANRWFSLPEFLYLAPVPLLTLFFAWLARRGIARGKGAMTFVPSVCLFLLCFVGLAVSNFPYLVPRHITVWQAAAAPESQLFVLLGAIPLVPIILIYTGFIYWTFRGTLKPGEGYH</sequence>
<dbReference type="RefSeq" id="WP_198881390.1">
    <property type="nucleotide sequence ID" value="NZ_JAEKJA010000005.1"/>
</dbReference>
<comment type="caution">
    <text evidence="8">The sequence shown here is derived from an EMBL/GenBank/DDBJ whole genome shotgun (WGS) entry which is preliminary data.</text>
</comment>
<feature type="transmembrane region" description="Helical" evidence="7">
    <location>
        <begin position="121"/>
        <end position="143"/>
    </location>
</feature>
<evidence type="ECO:0000256" key="7">
    <source>
        <dbReference type="SAM" id="Phobius"/>
    </source>
</evidence>
<feature type="transmembrane region" description="Helical" evidence="7">
    <location>
        <begin position="197"/>
        <end position="222"/>
    </location>
</feature>
<feature type="transmembrane region" description="Helical" evidence="7">
    <location>
        <begin position="163"/>
        <end position="185"/>
    </location>
</feature>
<feature type="transmembrane region" description="Helical" evidence="7">
    <location>
        <begin position="80"/>
        <end position="101"/>
    </location>
</feature>
<dbReference type="EMBL" id="JAEKJA010000005">
    <property type="protein sequence ID" value="MBJ3775498.1"/>
    <property type="molecule type" value="Genomic_DNA"/>
</dbReference>
<keyword evidence="4 7" id="KW-0812">Transmembrane</keyword>
<dbReference type="GO" id="GO:0019646">
    <property type="term" value="P:aerobic electron transport chain"/>
    <property type="evidence" value="ECO:0007669"/>
    <property type="project" value="TreeGrafter"/>
</dbReference>
<comment type="similarity">
    <text evidence="2">Belongs to the cytochrome ubiquinol oxidase subunit 2 family.</text>
</comment>